<dbReference type="Pfam" id="PF00107">
    <property type="entry name" value="ADH_zinc_N"/>
    <property type="match status" value="1"/>
</dbReference>
<dbReference type="Gene3D" id="3.40.50.720">
    <property type="entry name" value="NAD(P)-binding Rossmann-like Domain"/>
    <property type="match status" value="1"/>
</dbReference>
<dbReference type="OrthoDB" id="203908at2759"/>
<gene>
    <name evidence="2" type="ORF">K469DRAFT_703901</name>
</gene>
<name>A0A6A6E8T5_9PEZI</name>
<dbReference type="InterPro" id="IPR011032">
    <property type="entry name" value="GroES-like_sf"/>
</dbReference>
<dbReference type="EMBL" id="ML994624">
    <property type="protein sequence ID" value="KAF2188387.1"/>
    <property type="molecule type" value="Genomic_DNA"/>
</dbReference>
<dbReference type="AlphaFoldDB" id="A0A6A6E8T5"/>
<dbReference type="Proteomes" id="UP000800200">
    <property type="component" value="Unassembled WGS sequence"/>
</dbReference>
<dbReference type="Pfam" id="PF08240">
    <property type="entry name" value="ADH_N"/>
    <property type="match status" value="1"/>
</dbReference>
<organism evidence="2 3">
    <name type="scientific">Zopfia rhizophila CBS 207.26</name>
    <dbReference type="NCBI Taxonomy" id="1314779"/>
    <lineage>
        <taxon>Eukaryota</taxon>
        <taxon>Fungi</taxon>
        <taxon>Dikarya</taxon>
        <taxon>Ascomycota</taxon>
        <taxon>Pezizomycotina</taxon>
        <taxon>Dothideomycetes</taxon>
        <taxon>Dothideomycetes incertae sedis</taxon>
        <taxon>Zopfiaceae</taxon>
        <taxon>Zopfia</taxon>
    </lineage>
</organism>
<dbReference type="InterPro" id="IPR020843">
    <property type="entry name" value="ER"/>
</dbReference>
<keyword evidence="3" id="KW-1185">Reference proteome</keyword>
<sequence>MSTTIRKALITGAGDESNITVVTSEIPSPPNSHVQVKVIYSGFSGADINMRMGTYPMQKKAPLTPGYCLVGRVHANGSGSKKFTIGDLVVCLSIYDAEAELASLPEKYLIPVPAGLDLQQAVALTLDWNTAYGMVMRAAKVSKGQRVFIHGLSGAVGYALMKLSQLQGAEVYGTASASNHAALREQGATPFVYSNKDWMMAMNAIGGAHAVFDALGFESWDESFSILAPEGSILVGYGGNLDMLTGQESRSVVPSVMKLLARNLVPMCPQKTKFYYISRDQSTFEPELKALFELSLQKKILVPIKKIWGLEEVPEAHRTWTQTSGIGSVLVKISEDEKA</sequence>
<dbReference type="Gene3D" id="3.90.180.10">
    <property type="entry name" value="Medium-chain alcohol dehydrogenases, catalytic domain"/>
    <property type="match status" value="1"/>
</dbReference>
<dbReference type="InterPro" id="IPR013149">
    <property type="entry name" value="ADH-like_C"/>
</dbReference>
<evidence type="ECO:0000313" key="3">
    <source>
        <dbReference type="Proteomes" id="UP000800200"/>
    </source>
</evidence>
<dbReference type="SMART" id="SM00829">
    <property type="entry name" value="PKS_ER"/>
    <property type="match status" value="1"/>
</dbReference>
<dbReference type="SUPFAM" id="SSF50129">
    <property type="entry name" value="GroES-like"/>
    <property type="match status" value="1"/>
</dbReference>
<dbReference type="InterPro" id="IPR036291">
    <property type="entry name" value="NAD(P)-bd_dom_sf"/>
</dbReference>
<dbReference type="InterPro" id="IPR051397">
    <property type="entry name" value="Zn-ADH-like_protein"/>
</dbReference>
<evidence type="ECO:0000259" key="1">
    <source>
        <dbReference type="SMART" id="SM00829"/>
    </source>
</evidence>
<protein>
    <submittedName>
        <fullName evidence="2">Zinc-binding dehydrogenase</fullName>
    </submittedName>
</protein>
<dbReference type="InterPro" id="IPR013154">
    <property type="entry name" value="ADH-like_N"/>
</dbReference>
<accession>A0A6A6E8T5</accession>
<dbReference type="PANTHER" id="PTHR43677">
    <property type="entry name" value="SHORT-CHAIN DEHYDROGENASE/REDUCTASE"/>
    <property type="match status" value="1"/>
</dbReference>
<dbReference type="CDD" id="cd08273">
    <property type="entry name" value="MDR8"/>
    <property type="match status" value="1"/>
</dbReference>
<feature type="domain" description="Enoyl reductase (ER)" evidence="1">
    <location>
        <begin position="14"/>
        <end position="331"/>
    </location>
</feature>
<evidence type="ECO:0000313" key="2">
    <source>
        <dbReference type="EMBL" id="KAF2188387.1"/>
    </source>
</evidence>
<dbReference type="GO" id="GO:0005739">
    <property type="term" value="C:mitochondrion"/>
    <property type="evidence" value="ECO:0007669"/>
    <property type="project" value="TreeGrafter"/>
</dbReference>
<dbReference type="PANTHER" id="PTHR43677:SF4">
    <property type="entry name" value="QUINONE OXIDOREDUCTASE-LIKE PROTEIN 2"/>
    <property type="match status" value="1"/>
</dbReference>
<dbReference type="SUPFAM" id="SSF51735">
    <property type="entry name" value="NAD(P)-binding Rossmann-fold domains"/>
    <property type="match status" value="1"/>
</dbReference>
<dbReference type="GO" id="GO:0016491">
    <property type="term" value="F:oxidoreductase activity"/>
    <property type="evidence" value="ECO:0007669"/>
    <property type="project" value="InterPro"/>
</dbReference>
<reference evidence="2" key="1">
    <citation type="journal article" date="2020" name="Stud. Mycol.">
        <title>101 Dothideomycetes genomes: a test case for predicting lifestyles and emergence of pathogens.</title>
        <authorList>
            <person name="Haridas S."/>
            <person name="Albert R."/>
            <person name="Binder M."/>
            <person name="Bloem J."/>
            <person name="Labutti K."/>
            <person name="Salamov A."/>
            <person name="Andreopoulos B."/>
            <person name="Baker S."/>
            <person name="Barry K."/>
            <person name="Bills G."/>
            <person name="Bluhm B."/>
            <person name="Cannon C."/>
            <person name="Castanera R."/>
            <person name="Culley D."/>
            <person name="Daum C."/>
            <person name="Ezra D."/>
            <person name="Gonzalez J."/>
            <person name="Henrissat B."/>
            <person name="Kuo A."/>
            <person name="Liang C."/>
            <person name="Lipzen A."/>
            <person name="Lutzoni F."/>
            <person name="Magnuson J."/>
            <person name="Mondo S."/>
            <person name="Nolan M."/>
            <person name="Ohm R."/>
            <person name="Pangilinan J."/>
            <person name="Park H.-J."/>
            <person name="Ramirez L."/>
            <person name="Alfaro M."/>
            <person name="Sun H."/>
            <person name="Tritt A."/>
            <person name="Yoshinaga Y."/>
            <person name="Zwiers L.-H."/>
            <person name="Turgeon B."/>
            <person name="Goodwin S."/>
            <person name="Spatafora J."/>
            <person name="Crous P."/>
            <person name="Grigoriev I."/>
        </authorList>
    </citation>
    <scope>NUCLEOTIDE SEQUENCE</scope>
    <source>
        <strain evidence="2">CBS 207.26</strain>
    </source>
</reference>
<proteinExistence type="predicted"/>